<dbReference type="SUPFAM" id="SSF48452">
    <property type="entry name" value="TPR-like"/>
    <property type="match status" value="1"/>
</dbReference>
<keyword evidence="3" id="KW-1185">Reference proteome</keyword>
<accession>A0ABQ2L7F7</accession>
<dbReference type="Gene3D" id="3.30.70.270">
    <property type="match status" value="1"/>
</dbReference>
<evidence type="ECO:0000313" key="3">
    <source>
        <dbReference type="Proteomes" id="UP000606653"/>
    </source>
</evidence>
<dbReference type="Proteomes" id="UP000606653">
    <property type="component" value="Unassembled WGS sequence"/>
</dbReference>
<sequence length="545" mass="61278">MPDQHLYHKGTQFKQPDWNLLARKFESDGCTPEDFGRVLDLLEIQPYRDINSAIVPVQQALRAASRIGREDLTQRARLIHADVLGRQGQVAESGRLIREINAWAAKNEHEYILARSHRLLGGFFRRLGDQDSALENALRGLKHLPSDVAPATRADHLMMLALSLDEAGSHEDAKERFDEVLEIARATGDVQFELFAFNNMAFTYYDLGDLEKAAELIEQIRRLSERHGFPLIAMQLDTIAKGEILLGRPEEAEKTLLPVITDPSERRLSELASLPECMLTVSQAQLIQGKLNEAQAMLDEARHLCEAHGLSRLSVQVRLRQAELYAAANLYKEAYEEYRRYHADSEALRSAEREVKARIFQAVFEAEEARKSSELFREMALRDPLTGLRNRRFIDEYLEQLLIQARTSGDPITLAIIDLDSFKRVNDTLSHAVGDMVLINVAKILSVAAAEPAVVGRMGGEEFIAIFPRTDEKQGVELAERMCRAIRGADWSPITGTLPVTASIGVHTIFGGSIGSTELLEIADRRLYMAKRSGKDRVVFSDCYE</sequence>
<organism evidence="2 3">
    <name type="scientific">Saccharibacillus kuerlensis</name>
    <dbReference type="NCBI Taxonomy" id="459527"/>
    <lineage>
        <taxon>Bacteria</taxon>
        <taxon>Bacillati</taxon>
        <taxon>Bacillota</taxon>
        <taxon>Bacilli</taxon>
        <taxon>Bacillales</taxon>
        <taxon>Paenibacillaceae</taxon>
        <taxon>Saccharibacillus</taxon>
    </lineage>
</organism>
<dbReference type="SMART" id="SM00028">
    <property type="entry name" value="TPR"/>
    <property type="match status" value="4"/>
</dbReference>
<name>A0ABQ2L7F7_9BACL</name>
<evidence type="ECO:0000313" key="2">
    <source>
        <dbReference type="EMBL" id="GGO05911.1"/>
    </source>
</evidence>
<dbReference type="InterPro" id="IPR000160">
    <property type="entry name" value="GGDEF_dom"/>
</dbReference>
<dbReference type="InterPro" id="IPR011990">
    <property type="entry name" value="TPR-like_helical_dom_sf"/>
</dbReference>
<dbReference type="PROSITE" id="PS50887">
    <property type="entry name" value="GGDEF"/>
    <property type="match status" value="1"/>
</dbReference>
<dbReference type="InterPro" id="IPR043128">
    <property type="entry name" value="Rev_trsase/Diguanyl_cyclase"/>
</dbReference>
<dbReference type="NCBIfam" id="TIGR00254">
    <property type="entry name" value="GGDEF"/>
    <property type="match status" value="1"/>
</dbReference>
<comment type="caution">
    <text evidence="2">The sequence shown here is derived from an EMBL/GenBank/DDBJ whole genome shotgun (WGS) entry which is preliminary data.</text>
</comment>
<dbReference type="Gene3D" id="1.25.40.10">
    <property type="entry name" value="Tetratricopeptide repeat domain"/>
    <property type="match status" value="2"/>
</dbReference>
<protein>
    <recommendedName>
        <fullName evidence="1">GGDEF domain-containing protein</fullName>
    </recommendedName>
</protein>
<dbReference type="EMBL" id="BMLN01000011">
    <property type="protein sequence ID" value="GGO05911.1"/>
    <property type="molecule type" value="Genomic_DNA"/>
</dbReference>
<dbReference type="SMART" id="SM00267">
    <property type="entry name" value="GGDEF"/>
    <property type="match status" value="1"/>
</dbReference>
<dbReference type="InterPro" id="IPR019734">
    <property type="entry name" value="TPR_rpt"/>
</dbReference>
<evidence type="ECO:0000259" key="1">
    <source>
        <dbReference type="PROSITE" id="PS50887"/>
    </source>
</evidence>
<dbReference type="InterPro" id="IPR050469">
    <property type="entry name" value="Diguanylate_Cyclase"/>
</dbReference>
<gene>
    <name evidence="2" type="ORF">GCM10010969_32730</name>
</gene>
<proteinExistence type="predicted"/>
<dbReference type="PANTHER" id="PTHR45138">
    <property type="entry name" value="REGULATORY COMPONENTS OF SENSORY TRANSDUCTION SYSTEM"/>
    <property type="match status" value="1"/>
</dbReference>
<feature type="domain" description="GGDEF" evidence="1">
    <location>
        <begin position="410"/>
        <end position="543"/>
    </location>
</feature>
<reference evidence="3" key="1">
    <citation type="journal article" date="2019" name="Int. J. Syst. Evol. Microbiol.">
        <title>The Global Catalogue of Microorganisms (GCM) 10K type strain sequencing project: providing services to taxonomists for standard genome sequencing and annotation.</title>
        <authorList>
            <consortium name="The Broad Institute Genomics Platform"/>
            <consortium name="The Broad Institute Genome Sequencing Center for Infectious Disease"/>
            <person name="Wu L."/>
            <person name="Ma J."/>
        </authorList>
    </citation>
    <scope>NUCLEOTIDE SEQUENCE [LARGE SCALE GENOMIC DNA]</scope>
    <source>
        <strain evidence="3">CGMCC 1.6964</strain>
    </source>
</reference>
<dbReference type="RefSeq" id="WP_018977354.1">
    <property type="nucleotide sequence ID" value="NZ_BMLN01000011.1"/>
</dbReference>
<dbReference type="Pfam" id="PF00990">
    <property type="entry name" value="GGDEF"/>
    <property type="match status" value="1"/>
</dbReference>
<dbReference type="PANTHER" id="PTHR45138:SF9">
    <property type="entry name" value="DIGUANYLATE CYCLASE DGCM-RELATED"/>
    <property type="match status" value="1"/>
</dbReference>
<dbReference type="InterPro" id="IPR029787">
    <property type="entry name" value="Nucleotide_cyclase"/>
</dbReference>
<dbReference type="Pfam" id="PF13424">
    <property type="entry name" value="TPR_12"/>
    <property type="match status" value="1"/>
</dbReference>
<dbReference type="CDD" id="cd01949">
    <property type="entry name" value="GGDEF"/>
    <property type="match status" value="1"/>
</dbReference>
<dbReference type="SUPFAM" id="SSF55073">
    <property type="entry name" value="Nucleotide cyclase"/>
    <property type="match status" value="1"/>
</dbReference>